<feature type="compositionally biased region" description="Polar residues" evidence="1">
    <location>
        <begin position="18"/>
        <end position="28"/>
    </location>
</feature>
<sequence>MPPKLGNQDFHKEGPKDNQPTQRSTSKPAETEVSRYVPLSKGESDDIRKERIAERKARLEEKEKKLARWTAAELKMPKKRDTVNDSGVKIKTNFFKVMFDMDK</sequence>
<reference evidence="2 3" key="1">
    <citation type="submission" date="2020-03" db="EMBL/GenBank/DDBJ databases">
        <title>Draft Genome Sequence of Cudoniella acicularis.</title>
        <authorList>
            <person name="Buettner E."/>
            <person name="Kellner H."/>
        </authorList>
    </citation>
    <scope>NUCLEOTIDE SEQUENCE [LARGE SCALE GENOMIC DNA]</scope>
    <source>
        <strain evidence="2 3">DSM 108380</strain>
    </source>
</reference>
<dbReference type="AlphaFoldDB" id="A0A8H4W547"/>
<dbReference type="Proteomes" id="UP000566819">
    <property type="component" value="Unassembled WGS sequence"/>
</dbReference>
<protein>
    <submittedName>
        <fullName evidence="2">Uncharacterized protein</fullName>
    </submittedName>
</protein>
<feature type="region of interest" description="Disordered" evidence="1">
    <location>
        <begin position="1"/>
        <end position="47"/>
    </location>
</feature>
<evidence type="ECO:0000256" key="1">
    <source>
        <dbReference type="SAM" id="MobiDB-lite"/>
    </source>
</evidence>
<name>A0A8H4W547_9HELO</name>
<evidence type="ECO:0000313" key="2">
    <source>
        <dbReference type="EMBL" id="KAF4634152.1"/>
    </source>
</evidence>
<gene>
    <name evidence="2" type="ORF">G7Y89_g3968</name>
</gene>
<evidence type="ECO:0000313" key="3">
    <source>
        <dbReference type="Proteomes" id="UP000566819"/>
    </source>
</evidence>
<dbReference type="EMBL" id="JAAMPI010000205">
    <property type="protein sequence ID" value="KAF4634152.1"/>
    <property type="molecule type" value="Genomic_DNA"/>
</dbReference>
<keyword evidence="3" id="KW-1185">Reference proteome</keyword>
<organism evidence="2 3">
    <name type="scientific">Cudoniella acicularis</name>
    <dbReference type="NCBI Taxonomy" id="354080"/>
    <lineage>
        <taxon>Eukaryota</taxon>
        <taxon>Fungi</taxon>
        <taxon>Dikarya</taxon>
        <taxon>Ascomycota</taxon>
        <taxon>Pezizomycotina</taxon>
        <taxon>Leotiomycetes</taxon>
        <taxon>Helotiales</taxon>
        <taxon>Tricladiaceae</taxon>
        <taxon>Cudoniella</taxon>
    </lineage>
</organism>
<comment type="caution">
    <text evidence="2">The sequence shown here is derived from an EMBL/GenBank/DDBJ whole genome shotgun (WGS) entry which is preliminary data.</text>
</comment>
<accession>A0A8H4W547</accession>
<proteinExistence type="predicted"/>